<dbReference type="EMBL" id="JACGXA010000002">
    <property type="protein sequence ID" value="MBA8805585.1"/>
    <property type="molecule type" value="Genomic_DNA"/>
</dbReference>
<dbReference type="Pfam" id="PF09588">
    <property type="entry name" value="YqaJ"/>
    <property type="match status" value="1"/>
</dbReference>
<dbReference type="PANTHER" id="PTHR46609:SF6">
    <property type="entry name" value="EXONUCLEASE, PHAGE-TYPE_RECB, C-TERMINAL DOMAIN-CONTAINING PROTEIN-RELATED"/>
    <property type="match status" value="1"/>
</dbReference>
<keyword evidence="4" id="KW-1185">Reference proteome</keyword>
<dbReference type="AlphaFoldDB" id="A0A7W3PC08"/>
<dbReference type="InterPro" id="IPR011604">
    <property type="entry name" value="PDDEXK-like_dom_sf"/>
</dbReference>
<protein>
    <submittedName>
        <fullName evidence="3">Putative phage-type endonuclease</fullName>
    </submittedName>
</protein>
<gene>
    <name evidence="2" type="ORF">FB382_003930</name>
    <name evidence="3" type="ORF">FB382_004360</name>
</gene>
<dbReference type="InterPro" id="IPR051703">
    <property type="entry name" value="NF-kappa-B_Signaling_Reg"/>
</dbReference>
<dbReference type="RefSeq" id="WP_182541645.1">
    <property type="nucleotide sequence ID" value="NZ_JACGXA010000002.1"/>
</dbReference>
<dbReference type="Gene3D" id="3.90.320.10">
    <property type="match status" value="1"/>
</dbReference>
<evidence type="ECO:0000313" key="3">
    <source>
        <dbReference type="EMBL" id="MBA8806009.1"/>
    </source>
</evidence>
<keyword evidence="3" id="KW-0255">Endonuclease</keyword>
<dbReference type="GO" id="GO:0004519">
    <property type="term" value="F:endonuclease activity"/>
    <property type="evidence" value="ECO:0007669"/>
    <property type="project" value="UniProtKB-KW"/>
</dbReference>
<evidence type="ECO:0000259" key="1">
    <source>
        <dbReference type="Pfam" id="PF09588"/>
    </source>
</evidence>
<dbReference type="SUPFAM" id="SSF52980">
    <property type="entry name" value="Restriction endonuclease-like"/>
    <property type="match status" value="1"/>
</dbReference>
<accession>A0A7W3PC08</accession>
<reference evidence="3 4" key="1">
    <citation type="submission" date="2020-07" db="EMBL/GenBank/DDBJ databases">
        <title>Sequencing the genomes of 1000 actinobacteria strains.</title>
        <authorList>
            <person name="Klenk H.-P."/>
        </authorList>
    </citation>
    <scope>NUCLEOTIDE SEQUENCE [LARGE SCALE GENOMIC DNA]</scope>
    <source>
        <strain evidence="3 4">DSM 21349</strain>
    </source>
</reference>
<sequence length="225" mass="24833">MTLHILDVEQGTPPWHDARRGIVTASTVGKLLTPTLKVASNDVSRGITATLVAERITGHTEETGMSPDMWRGVESEPIARDLYSGHYQQAVEVGFMRRDEDDWTLGYSPDGLVADDGLIEIKSPRQKTHLNTILANEVPTHYMPQLQAGLLVSGRKWIDFVSYCGGLPLWVKRVTPDPAWFDAITAACQQFEKAAAEMGAAYTQAIVGLPTTERVDFNRVELKLA</sequence>
<dbReference type="InterPro" id="IPR011335">
    <property type="entry name" value="Restrct_endonuc-II-like"/>
</dbReference>
<dbReference type="Proteomes" id="UP000580910">
    <property type="component" value="Unassembled WGS sequence"/>
</dbReference>
<feature type="domain" description="YqaJ viral recombinase" evidence="1">
    <location>
        <begin position="15"/>
        <end position="155"/>
    </location>
</feature>
<evidence type="ECO:0000313" key="4">
    <source>
        <dbReference type="Proteomes" id="UP000580910"/>
    </source>
</evidence>
<dbReference type="CDD" id="cd22343">
    <property type="entry name" value="PDDEXK_lambda_exonuclease-like"/>
    <property type="match status" value="1"/>
</dbReference>
<dbReference type="InterPro" id="IPR019080">
    <property type="entry name" value="YqaJ_viral_recombinase"/>
</dbReference>
<dbReference type="PANTHER" id="PTHR46609">
    <property type="entry name" value="EXONUCLEASE, PHAGE-TYPE/RECB, C-TERMINAL DOMAIN-CONTAINING PROTEIN"/>
    <property type="match status" value="1"/>
</dbReference>
<keyword evidence="3" id="KW-0378">Hydrolase</keyword>
<keyword evidence="3" id="KW-0540">Nuclease</keyword>
<organism evidence="3 4">
    <name type="scientific">Nocardioides ginsengisegetis</name>
    <dbReference type="NCBI Taxonomy" id="661491"/>
    <lineage>
        <taxon>Bacteria</taxon>
        <taxon>Bacillati</taxon>
        <taxon>Actinomycetota</taxon>
        <taxon>Actinomycetes</taxon>
        <taxon>Propionibacteriales</taxon>
        <taxon>Nocardioidaceae</taxon>
        <taxon>Nocardioides</taxon>
    </lineage>
</organism>
<dbReference type="EMBL" id="JACGXA010000004">
    <property type="protein sequence ID" value="MBA8806009.1"/>
    <property type="molecule type" value="Genomic_DNA"/>
</dbReference>
<name>A0A7W3PC08_9ACTN</name>
<evidence type="ECO:0000313" key="2">
    <source>
        <dbReference type="EMBL" id="MBA8805585.1"/>
    </source>
</evidence>
<proteinExistence type="predicted"/>
<comment type="caution">
    <text evidence="3">The sequence shown here is derived from an EMBL/GenBank/DDBJ whole genome shotgun (WGS) entry which is preliminary data.</text>
</comment>